<protein>
    <recommendedName>
        <fullName evidence="3">YD repeat-containing protein</fullName>
    </recommendedName>
</protein>
<keyword evidence="2" id="KW-1185">Reference proteome</keyword>
<dbReference type="EMBL" id="RAQM01000006">
    <property type="protein sequence ID" value="RKF04864.1"/>
    <property type="molecule type" value="Genomic_DNA"/>
</dbReference>
<dbReference type="AlphaFoldDB" id="A0A420E3X5"/>
<dbReference type="RefSeq" id="WP_120185697.1">
    <property type="nucleotide sequence ID" value="NZ_RAQM01000006.1"/>
</dbReference>
<organism evidence="1 2">
    <name type="scientific">Tenacibaculum lutimaris</name>
    <dbReference type="NCBI Taxonomy" id="285258"/>
    <lineage>
        <taxon>Bacteria</taxon>
        <taxon>Pseudomonadati</taxon>
        <taxon>Bacteroidota</taxon>
        <taxon>Flavobacteriia</taxon>
        <taxon>Flavobacteriales</taxon>
        <taxon>Flavobacteriaceae</taxon>
        <taxon>Tenacibaculum</taxon>
    </lineage>
</organism>
<dbReference type="Proteomes" id="UP000285780">
    <property type="component" value="Unassembled WGS sequence"/>
</dbReference>
<dbReference type="PROSITE" id="PS51257">
    <property type="entry name" value="PROKAR_LIPOPROTEIN"/>
    <property type="match status" value="1"/>
</dbReference>
<evidence type="ECO:0000313" key="2">
    <source>
        <dbReference type="Proteomes" id="UP000285780"/>
    </source>
</evidence>
<dbReference type="Gene3D" id="2.180.10.10">
    <property type="entry name" value="RHS repeat-associated core"/>
    <property type="match status" value="1"/>
</dbReference>
<comment type="caution">
    <text evidence="1">The sequence shown here is derived from an EMBL/GenBank/DDBJ whole genome shotgun (WGS) entry which is preliminary data.</text>
</comment>
<reference evidence="1 2" key="1">
    <citation type="submission" date="2018-09" db="EMBL/GenBank/DDBJ databases">
        <title>Genomic Encyclopedia of Archaeal and Bacterial Type Strains, Phase II (KMG-II): from individual species to whole genera.</title>
        <authorList>
            <person name="Goeker M."/>
        </authorList>
    </citation>
    <scope>NUCLEOTIDE SEQUENCE [LARGE SCALE GENOMIC DNA]</scope>
    <source>
        <strain evidence="1 2">DSM 16505</strain>
    </source>
</reference>
<accession>A0A420E3X5</accession>
<evidence type="ECO:0000313" key="1">
    <source>
        <dbReference type="EMBL" id="RKF04864.1"/>
    </source>
</evidence>
<sequence length="246" mass="28717">MKKKFSFLLIPFFLVSCSNNDEELTKEIPKLLIKLEQIETGSSSDTHISYYNYDSDNFLTNITNNDTFFSKAHYDSNDNLVKLDQENYNISDNYEYLNNKLVKHSRVEDNSIVRSIEYTYDSNNLLISEKETYHYSTPSTTTIYNYEYNGNTVKKMNATNTGSYSIIKYDGKNFPFLEANNIKRIFPLIKLGNIIEEKSYRNGELNYTKTNTITYDNDDFPTVIVVNEVDSSGYSWGETRNYTYNK</sequence>
<proteinExistence type="predicted"/>
<gene>
    <name evidence="1" type="ORF">C8N26_0258</name>
</gene>
<name>A0A420E3X5_9FLAO</name>
<evidence type="ECO:0008006" key="3">
    <source>
        <dbReference type="Google" id="ProtNLM"/>
    </source>
</evidence>